<dbReference type="GO" id="GO:0046872">
    <property type="term" value="F:metal ion binding"/>
    <property type="evidence" value="ECO:0007669"/>
    <property type="project" value="UniProtKB-KW"/>
</dbReference>
<feature type="binding site" evidence="5">
    <location>
        <position position="26"/>
    </location>
    <ligand>
        <name>Mn(2+)</name>
        <dbReference type="ChEBI" id="CHEBI:29035"/>
    </ligand>
</feature>
<evidence type="ECO:0000256" key="2">
    <source>
        <dbReference type="ARBA" id="ARBA00012682"/>
    </source>
</evidence>
<dbReference type="RefSeq" id="WP_069727564.1">
    <property type="nucleotide sequence ID" value="NZ_MDCO01000014.1"/>
</dbReference>
<dbReference type="Gene3D" id="3.55.40.20">
    <property type="entry name" value="Iron/manganese superoxide dismutase, C-terminal domain"/>
    <property type="match status" value="1"/>
</dbReference>
<dbReference type="Pfam" id="PF02777">
    <property type="entry name" value="Sod_Fe_C"/>
    <property type="match status" value="1"/>
</dbReference>
<dbReference type="InterPro" id="IPR036324">
    <property type="entry name" value="Mn/Fe_SOD_N_sf"/>
</dbReference>
<dbReference type="PROSITE" id="PS00088">
    <property type="entry name" value="SOD_MN"/>
    <property type="match status" value="1"/>
</dbReference>
<comment type="similarity">
    <text evidence="1 6">Belongs to the iron/manganese superoxide dismutase family.</text>
</comment>
<proteinExistence type="inferred from homology"/>
<dbReference type="EC" id="1.15.1.1" evidence="2 6"/>
<evidence type="ECO:0000313" key="9">
    <source>
        <dbReference type="EMBL" id="OEJ13194.1"/>
    </source>
</evidence>
<feature type="binding site" evidence="5">
    <location>
        <position position="163"/>
    </location>
    <ligand>
        <name>Mn(2+)</name>
        <dbReference type="ChEBI" id="CHEBI:29035"/>
    </ligand>
</feature>
<dbReference type="Proteomes" id="UP000095247">
    <property type="component" value="Unassembled WGS sequence"/>
</dbReference>
<keyword evidence="4 6" id="KW-0560">Oxidoreductase</keyword>
<evidence type="ECO:0000256" key="6">
    <source>
        <dbReference type="RuleBase" id="RU000414"/>
    </source>
</evidence>
<comment type="function">
    <text evidence="6">Destroys radicals which are normally produced within the cells and which are toxic to biological systems.</text>
</comment>
<dbReference type="InterPro" id="IPR019833">
    <property type="entry name" value="Mn/Fe_SOD_BS"/>
</dbReference>
<dbReference type="InterPro" id="IPR001189">
    <property type="entry name" value="Mn/Fe_SOD"/>
</dbReference>
<evidence type="ECO:0000313" key="10">
    <source>
        <dbReference type="Proteomes" id="UP000095247"/>
    </source>
</evidence>
<reference evidence="9 10" key="1">
    <citation type="submission" date="2016-08" db="EMBL/GenBank/DDBJ databases">
        <title>Characterization and recognition of Brachyspira hampsonii sp. nov., a novel intestinal spirochete that is pathogenic to pigs.</title>
        <authorList>
            <person name="Mirajkar N."/>
            <person name="La T."/>
            <person name="Phillips N."/>
            <person name="Hampson D."/>
            <person name="Gebhart C."/>
        </authorList>
    </citation>
    <scope>NUCLEOTIDE SEQUENCE [LARGE SCALE GENOMIC DNA]</scope>
    <source>
        <strain evidence="9 10">P280/1</strain>
    </source>
</reference>
<evidence type="ECO:0000256" key="3">
    <source>
        <dbReference type="ARBA" id="ARBA00022723"/>
    </source>
</evidence>
<comment type="caution">
    <text evidence="9">The sequence shown here is derived from an EMBL/GenBank/DDBJ whole genome shotgun (WGS) entry which is preliminary data.</text>
</comment>
<dbReference type="GO" id="GO:0004784">
    <property type="term" value="F:superoxide dismutase activity"/>
    <property type="evidence" value="ECO:0007669"/>
    <property type="project" value="UniProtKB-EC"/>
</dbReference>
<dbReference type="PIRSF" id="PIRSF000349">
    <property type="entry name" value="SODismutase"/>
    <property type="match status" value="1"/>
</dbReference>
<keyword evidence="3 5" id="KW-0479">Metal-binding</keyword>
<dbReference type="SUPFAM" id="SSF54719">
    <property type="entry name" value="Fe,Mn superoxide dismutase (SOD), C-terminal domain"/>
    <property type="match status" value="1"/>
</dbReference>
<dbReference type="InterPro" id="IPR019831">
    <property type="entry name" value="Mn/Fe_SOD_N"/>
</dbReference>
<dbReference type="PANTHER" id="PTHR42769">
    <property type="entry name" value="SUPEROXIDE DISMUTASE"/>
    <property type="match status" value="1"/>
</dbReference>
<dbReference type="AlphaFoldDB" id="A0A1E5NAL5"/>
<gene>
    <name evidence="9" type="ORF">BFL38_01080</name>
</gene>
<evidence type="ECO:0000256" key="4">
    <source>
        <dbReference type="ARBA" id="ARBA00023002"/>
    </source>
</evidence>
<comment type="catalytic activity">
    <reaction evidence="6">
        <text>2 superoxide + 2 H(+) = H2O2 + O2</text>
        <dbReference type="Rhea" id="RHEA:20696"/>
        <dbReference type="ChEBI" id="CHEBI:15378"/>
        <dbReference type="ChEBI" id="CHEBI:15379"/>
        <dbReference type="ChEBI" id="CHEBI:16240"/>
        <dbReference type="ChEBI" id="CHEBI:18421"/>
        <dbReference type="EC" id="1.15.1.1"/>
    </reaction>
</comment>
<dbReference type="InterPro" id="IPR019832">
    <property type="entry name" value="Mn/Fe_SOD_C"/>
</dbReference>
<dbReference type="EMBL" id="MDCO01000014">
    <property type="protein sequence ID" value="OEJ13194.1"/>
    <property type="molecule type" value="Genomic_DNA"/>
</dbReference>
<evidence type="ECO:0000259" key="7">
    <source>
        <dbReference type="Pfam" id="PF00081"/>
    </source>
</evidence>
<evidence type="ECO:0000256" key="1">
    <source>
        <dbReference type="ARBA" id="ARBA00008714"/>
    </source>
</evidence>
<dbReference type="Gene3D" id="1.10.287.990">
    <property type="entry name" value="Fe,Mn superoxide dismutase (SOD) domain"/>
    <property type="match status" value="1"/>
</dbReference>
<dbReference type="PANTHER" id="PTHR42769:SF3">
    <property type="entry name" value="SUPEROXIDE DISMUTASE [FE] 2, CHLOROPLASTIC"/>
    <property type="match status" value="1"/>
</dbReference>
<accession>A0A1E5NAL5</accession>
<dbReference type="PRINTS" id="PR01703">
    <property type="entry name" value="MNSODISMTASE"/>
</dbReference>
<name>A0A1E5NAL5_9SPIR</name>
<dbReference type="InterPro" id="IPR036314">
    <property type="entry name" value="SOD_C_sf"/>
</dbReference>
<organism evidence="9 10">
    <name type="scientific">Brachyspira hampsonii</name>
    <dbReference type="NCBI Taxonomy" id="1287055"/>
    <lineage>
        <taxon>Bacteria</taxon>
        <taxon>Pseudomonadati</taxon>
        <taxon>Spirochaetota</taxon>
        <taxon>Spirochaetia</taxon>
        <taxon>Brachyspirales</taxon>
        <taxon>Brachyspiraceae</taxon>
        <taxon>Brachyspira</taxon>
    </lineage>
</organism>
<feature type="domain" description="Manganese/iron superoxide dismutase C-terminal" evidence="8">
    <location>
        <begin position="95"/>
        <end position="193"/>
    </location>
</feature>
<feature type="binding site" evidence="5">
    <location>
        <position position="79"/>
    </location>
    <ligand>
        <name>Mn(2+)</name>
        <dbReference type="ChEBI" id="CHEBI:29035"/>
    </ligand>
</feature>
<feature type="binding site" evidence="5">
    <location>
        <position position="159"/>
    </location>
    <ligand>
        <name>Mn(2+)</name>
        <dbReference type="ChEBI" id="CHEBI:29035"/>
    </ligand>
</feature>
<sequence length="198" mass="22665">MFDLMKLPYGKEDLAPYMSSNTLDFHHGKHLNTYVTTLNDLVSKDPSLQGKSIEELITLSHNNADKQAVFNNAGQVYNHEEFFKMLKKDTAIPAEVKSKIEADFGSFDAFKEAFTTGGKTQFGSGWVWLVMNNGKLEVRKYANAMNPVADKVHGVLTCDVWEHAYYLDYQNRRPDFLTTFVDHLVNWDYVAERIKLAK</sequence>
<evidence type="ECO:0000259" key="8">
    <source>
        <dbReference type="Pfam" id="PF02777"/>
    </source>
</evidence>
<protein>
    <recommendedName>
        <fullName evidence="2 6">Superoxide dismutase</fullName>
        <ecNumber evidence="2 6">1.15.1.1</ecNumber>
    </recommendedName>
</protein>
<dbReference type="SUPFAM" id="SSF46609">
    <property type="entry name" value="Fe,Mn superoxide dismutase (SOD), N-terminal domain"/>
    <property type="match status" value="1"/>
</dbReference>
<dbReference type="Pfam" id="PF00081">
    <property type="entry name" value="Sod_Fe_N"/>
    <property type="match status" value="1"/>
</dbReference>
<feature type="domain" description="Manganese/iron superoxide dismutase N-terminal" evidence="7">
    <location>
        <begin position="2"/>
        <end position="86"/>
    </location>
</feature>
<evidence type="ECO:0000256" key="5">
    <source>
        <dbReference type="PIRSR" id="PIRSR000349-1"/>
    </source>
</evidence>